<protein>
    <submittedName>
        <fullName evidence="1">Uncharacterized protein</fullName>
    </submittedName>
</protein>
<dbReference type="EMBL" id="JASBWV010000009">
    <property type="protein sequence ID" value="KAJ9124638.1"/>
    <property type="molecule type" value="Genomic_DNA"/>
</dbReference>
<comment type="caution">
    <text evidence="1">The sequence shown here is derived from an EMBL/GenBank/DDBJ whole genome shotgun (WGS) entry which is preliminary data.</text>
</comment>
<dbReference type="Proteomes" id="UP001234202">
    <property type="component" value="Unassembled WGS sequence"/>
</dbReference>
<reference evidence="1" key="1">
    <citation type="submission" date="2023-04" db="EMBL/GenBank/DDBJ databases">
        <title>Draft Genome sequencing of Naganishia species isolated from polar environments using Oxford Nanopore Technology.</title>
        <authorList>
            <person name="Leo P."/>
            <person name="Venkateswaran K."/>
        </authorList>
    </citation>
    <scope>NUCLEOTIDE SEQUENCE</scope>
    <source>
        <strain evidence="1">DBVPG 5303</strain>
    </source>
</reference>
<name>A0ACC2XLY5_9TREE</name>
<accession>A0ACC2XLY5</accession>
<proteinExistence type="predicted"/>
<keyword evidence="2" id="KW-1185">Reference proteome</keyword>
<evidence type="ECO:0000313" key="2">
    <source>
        <dbReference type="Proteomes" id="UP001234202"/>
    </source>
</evidence>
<sequence>MQLSQRRRNGRHGERVKRARLAPGKVVKNTFKTVIAALGLLYLLLRLQSVSTIHRLLLDKERIYGLLSLDVSSYHPKISLVGVWTGTQYPNYMAWFLESIARQPEEVELILIQRGSNLMSFEETVAFKARNIKVVQMSDDRYWELHRNYFCERWGGCSEGDRRRIDRHLRDVGRNDPQSYSLSILRGEVFKRFIHPGAEWWGWCDFDTVMGSFKRKFPWDIAKDYDVILPVHRNTDSQRLLFMRKHKTLGCSPKEASYSSYIVNNPAINFLAFDALAQKHFLAMTRNGTYALSSGLNDHKRAGLIAERIISDKQFDDETSRLPPTFSGLGQVRDISLVQGNYTTGSLWFHSKYATHYVPTYGNGDPSFRNDDYLTYVYRLNGKTQERLEPVSKVEQRPDVSEEWLYLHWQEEKKKDWFLKIPKEFEGSDDWILLTQGHGKGGFWKLAVDEEGNKVFMEQ</sequence>
<evidence type="ECO:0000313" key="1">
    <source>
        <dbReference type="EMBL" id="KAJ9124638.1"/>
    </source>
</evidence>
<organism evidence="1 2">
    <name type="scientific">Naganishia onofrii</name>
    <dbReference type="NCBI Taxonomy" id="1851511"/>
    <lineage>
        <taxon>Eukaryota</taxon>
        <taxon>Fungi</taxon>
        <taxon>Dikarya</taxon>
        <taxon>Basidiomycota</taxon>
        <taxon>Agaricomycotina</taxon>
        <taxon>Tremellomycetes</taxon>
        <taxon>Filobasidiales</taxon>
        <taxon>Filobasidiaceae</taxon>
        <taxon>Naganishia</taxon>
    </lineage>
</organism>
<gene>
    <name evidence="1" type="ORF">QFC24_003005</name>
</gene>